<feature type="compositionally biased region" description="Low complexity" evidence="2">
    <location>
        <begin position="29"/>
        <end position="49"/>
    </location>
</feature>
<keyword evidence="1" id="KW-0479">Metal-binding</keyword>
<evidence type="ECO:0000313" key="5">
    <source>
        <dbReference type="Proteomes" id="UP000002009"/>
    </source>
</evidence>
<dbReference type="InterPro" id="IPR018146">
    <property type="entry name" value="Glyoxalase_1_CS"/>
</dbReference>
<dbReference type="InterPro" id="IPR037523">
    <property type="entry name" value="VOC_core"/>
</dbReference>
<reference evidence="4 5" key="1">
    <citation type="journal article" date="2009" name="Science">
        <title>Green evolution and dynamic adaptations revealed by genomes of the marine picoeukaryotes Micromonas.</title>
        <authorList>
            <person name="Worden A.Z."/>
            <person name="Lee J.H."/>
            <person name="Mock T."/>
            <person name="Rouze P."/>
            <person name="Simmons M.P."/>
            <person name="Aerts A.L."/>
            <person name="Allen A.E."/>
            <person name="Cuvelier M.L."/>
            <person name="Derelle E."/>
            <person name="Everett M.V."/>
            <person name="Foulon E."/>
            <person name="Grimwood J."/>
            <person name="Gundlach H."/>
            <person name="Henrissat B."/>
            <person name="Napoli C."/>
            <person name="McDonald S.M."/>
            <person name="Parker M.S."/>
            <person name="Rombauts S."/>
            <person name="Salamov A."/>
            <person name="Von Dassow P."/>
            <person name="Badger J.H."/>
            <person name="Coutinho P.M."/>
            <person name="Demir E."/>
            <person name="Dubchak I."/>
            <person name="Gentemann C."/>
            <person name="Eikrem W."/>
            <person name="Gready J.E."/>
            <person name="John U."/>
            <person name="Lanier W."/>
            <person name="Lindquist E.A."/>
            <person name="Lucas S."/>
            <person name="Mayer K.F."/>
            <person name="Moreau H."/>
            <person name="Not F."/>
            <person name="Otillar R."/>
            <person name="Panaud O."/>
            <person name="Pangilinan J."/>
            <person name="Paulsen I."/>
            <person name="Piegu B."/>
            <person name="Poliakov A."/>
            <person name="Robbens S."/>
            <person name="Schmutz J."/>
            <person name="Toulza E."/>
            <person name="Wyss T."/>
            <person name="Zelensky A."/>
            <person name="Zhou K."/>
            <person name="Armbrust E.V."/>
            <person name="Bhattacharya D."/>
            <person name="Goodenough U.W."/>
            <person name="Van de Peer Y."/>
            <person name="Grigoriev I.V."/>
        </authorList>
    </citation>
    <scope>NUCLEOTIDE SEQUENCE [LARGE SCALE GENOMIC DNA]</scope>
    <source>
        <strain evidence="5">RCC299 / NOUM17</strain>
    </source>
</reference>
<accession>C1E5I0</accession>
<dbReference type="KEGG" id="mis:MICPUN_58323"/>
<dbReference type="AlphaFoldDB" id="C1E5I0"/>
<dbReference type="SUPFAM" id="SSF54593">
    <property type="entry name" value="Glyoxalase/Bleomycin resistance protein/Dihydroxybiphenyl dioxygenase"/>
    <property type="match status" value="1"/>
</dbReference>
<name>C1E5I0_MICCC</name>
<evidence type="ECO:0000313" key="4">
    <source>
        <dbReference type="EMBL" id="ACO63634.1"/>
    </source>
</evidence>
<dbReference type="InParanoid" id="C1E5I0"/>
<organism evidence="4 5">
    <name type="scientific">Micromonas commoda (strain RCC299 / NOUM17 / CCMP2709)</name>
    <name type="common">Picoplanktonic green alga</name>
    <dbReference type="NCBI Taxonomy" id="296587"/>
    <lineage>
        <taxon>Eukaryota</taxon>
        <taxon>Viridiplantae</taxon>
        <taxon>Chlorophyta</taxon>
        <taxon>Mamiellophyceae</taxon>
        <taxon>Mamiellales</taxon>
        <taxon>Mamiellaceae</taxon>
        <taxon>Micromonas</taxon>
    </lineage>
</organism>
<dbReference type="Pfam" id="PF00903">
    <property type="entry name" value="Glyoxalase"/>
    <property type="match status" value="1"/>
</dbReference>
<dbReference type="RefSeq" id="XP_002502376.1">
    <property type="nucleotide sequence ID" value="XM_002502330.1"/>
</dbReference>
<evidence type="ECO:0000259" key="3">
    <source>
        <dbReference type="PROSITE" id="PS51819"/>
    </source>
</evidence>
<dbReference type="PANTHER" id="PTHR21366">
    <property type="entry name" value="GLYOXALASE FAMILY PROTEIN"/>
    <property type="match status" value="1"/>
</dbReference>
<dbReference type="PROSITE" id="PS51819">
    <property type="entry name" value="VOC"/>
    <property type="match status" value="1"/>
</dbReference>
<keyword evidence="5" id="KW-1185">Reference proteome</keyword>
<dbReference type="FunCoup" id="C1E5I0">
    <property type="interactions" value="450"/>
</dbReference>
<gene>
    <name evidence="4" type="ORF">MICPUN_58323</name>
</gene>
<dbReference type="Gene3D" id="3.10.180.10">
    <property type="entry name" value="2,3-Dihydroxybiphenyl 1,2-Dioxygenase, domain 1"/>
    <property type="match status" value="1"/>
</dbReference>
<feature type="domain" description="VOC" evidence="3">
    <location>
        <begin position="104"/>
        <end position="225"/>
    </location>
</feature>
<dbReference type="InterPro" id="IPR050383">
    <property type="entry name" value="GlyoxalaseI/FosfomycinResist"/>
</dbReference>
<dbReference type="InterPro" id="IPR004360">
    <property type="entry name" value="Glyas_Fos-R_dOase_dom"/>
</dbReference>
<dbReference type="PROSITE" id="PS00934">
    <property type="entry name" value="GLYOXALASE_I_1"/>
    <property type="match status" value="1"/>
</dbReference>
<sequence>MPQALARVAVSGLGAGATLDPDSRRPAARRTPGPSRARSSRAGSSVVVHASGDGAAHSGIVEESVVHGSSLASVGISTRKKSVISEPRIGTDPRPLSERIGIQGVHHVAVIVRDLAVSMEFYRDFLGLPVNPDRPNDKLPYDGAWLMMGPEMVHLMELPNPDPTDAEFRPAHGGKDRHFCIGVKDLAPLTEALESRGVPFTASRSGRPAIFFRDPDCNTLEVVEGLEWRDKSSPRFVAR</sequence>
<dbReference type="GO" id="GO:0004462">
    <property type="term" value="F:lactoylglutathione lyase activity"/>
    <property type="evidence" value="ECO:0007669"/>
    <property type="project" value="InterPro"/>
</dbReference>
<dbReference type="eggNOG" id="ENOG502RKPE">
    <property type="taxonomic scope" value="Eukaryota"/>
</dbReference>
<dbReference type="GeneID" id="8243662"/>
<feature type="region of interest" description="Disordered" evidence="2">
    <location>
        <begin position="11"/>
        <end position="49"/>
    </location>
</feature>
<dbReference type="PANTHER" id="PTHR21366:SF22">
    <property type="entry name" value="VOC DOMAIN-CONTAINING PROTEIN"/>
    <property type="match status" value="1"/>
</dbReference>
<dbReference type="OrthoDB" id="5371818at2759"/>
<protein>
    <submittedName>
        <fullName evidence="4">Glyoxalase</fullName>
    </submittedName>
</protein>
<dbReference type="InterPro" id="IPR029068">
    <property type="entry name" value="Glyas_Bleomycin-R_OHBP_Dase"/>
</dbReference>
<evidence type="ECO:0000256" key="1">
    <source>
        <dbReference type="ARBA" id="ARBA00022723"/>
    </source>
</evidence>
<proteinExistence type="predicted"/>
<dbReference type="EMBL" id="CP001326">
    <property type="protein sequence ID" value="ACO63634.1"/>
    <property type="molecule type" value="Genomic_DNA"/>
</dbReference>
<evidence type="ECO:0000256" key="2">
    <source>
        <dbReference type="SAM" id="MobiDB-lite"/>
    </source>
</evidence>
<dbReference type="Proteomes" id="UP000002009">
    <property type="component" value="Chromosome 5"/>
</dbReference>
<dbReference type="GO" id="GO:0046872">
    <property type="term" value="F:metal ion binding"/>
    <property type="evidence" value="ECO:0007669"/>
    <property type="project" value="UniProtKB-KW"/>
</dbReference>